<feature type="transmembrane region" description="Helical" evidence="1">
    <location>
        <begin position="156"/>
        <end position="189"/>
    </location>
</feature>
<evidence type="ECO:0000313" key="2">
    <source>
        <dbReference type="EMBL" id="KEK25567.1"/>
    </source>
</evidence>
<keyword evidence="1" id="KW-0472">Membrane</keyword>
<feature type="transmembrane region" description="Helical" evidence="1">
    <location>
        <begin position="21"/>
        <end position="40"/>
    </location>
</feature>
<feature type="transmembrane region" description="Helical" evidence="1">
    <location>
        <begin position="219"/>
        <end position="244"/>
    </location>
</feature>
<proteinExistence type="predicted"/>
<keyword evidence="1" id="KW-1133">Transmembrane helix</keyword>
<gene>
    <name evidence="2" type="ORF">BAGA_13230</name>
</gene>
<dbReference type="Proteomes" id="UP000027778">
    <property type="component" value="Unassembled WGS sequence"/>
</dbReference>
<reference evidence="2 3" key="1">
    <citation type="submission" date="2014-06" db="EMBL/GenBank/DDBJ databases">
        <title>Draft genome sequence of Bacillus gaemokensis JCM 15801 (MCCC 1A00707).</title>
        <authorList>
            <person name="Lai Q."/>
            <person name="Liu Y."/>
            <person name="Shao Z."/>
        </authorList>
    </citation>
    <scope>NUCLEOTIDE SEQUENCE [LARGE SCALE GENOMIC DNA]</scope>
    <source>
        <strain evidence="2 3">JCM 15801</strain>
    </source>
</reference>
<dbReference type="RefSeq" id="WP_033673434.1">
    <property type="nucleotide sequence ID" value="NZ_JOTM01000002.1"/>
</dbReference>
<dbReference type="GO" id="GO:0140359">
    <property type="term" value="F:ABC-type transporter activity"/>
    <property type="evidence" value="ECO:0007669"/>
    <property type="project" value="InterPro"/>
</dbReference>
<dbReference type="EMBL" id="JOTM01000002">
    <property type="protein sequence ID" value="KEK25567.1"/>
    <property type="molecule type" value="Genomic_DNA"/>
</dbReference>
<keyword evidence="3" id="KW-1185">Reference proteome</keyword>
<sequence>MREFANLVLNESEKIYRKKRIFVVILILAILIPLFVYAQYRELQTTQKRLGTSDWKISLQQQIVDSQNRLNNSRLPEEWRDWLKVRVEQQQYYLDHDINPTAPGAPTFVRMFIEQGITLFIPLLVMIVAIDIVSGERSDGTMKMLLTRPIRRWKILLSKYVTMLLFISLILLLVGIFAYALAGIVFGYAGWNLPVLTGFVIDKEALNTNFVHLIPQWQYILMAYGLAWFVALVVGTISFMVSVLIRNTPAGMGVMLAALIAGSILSSFATSWEGAKYIFSVNLSLTDYLSGKLPALQGLSMSFSLMNLTVWAIASLVVSFVVFTKQDMVN</sequence>
<dbReference type="PANTHER" id="PTHR37305:SF2">
    <property type="entry name" value="BACITRACIN TRANSPORT PERMEASE PROTEIN BCRB"/>
    <property type="match status" value="1"/>
</dbReference>
<accession>A0A073KGK5</accession>
<keyword evidence="1" id="KW-0812">Transmembrane</keyword>
<dbReference type="Pfam" id="PF12679">
    <property type="entry name" value="ABC2_membrane_2"/>
    <property type="match status" value="1"/>
</dbReference>
<evidence type="ECO:0000313" key="3">
    <source>
        <dbReference type="Proteomes" id="UP000027778"/>
    </source>
</evidence>
<name>A0A073KGK5_9BACI</name>
<feature type="transmembrane region" description="Helical" evidence="1">
    <location>
        <begin position="256"/>
        <end position="279"/>
    </location>
</feature>
<dbReference type="eggNOG" id="COG1277">
    <property type="taxonomic scope" value="Bacteria"/>
</dbReference>
<dbReference type="AlphaFoldDB" id="A0A073KGK5"/>
<dbReference type="STRING" id="574375.AZF08_06160"/>
<comment type="caution">
    <text evidence="2">The sequence shown here is derived from an EMBL/GenBank/DDBJ whole genome shotgun (WGS) entry which is preliminary data.</text>
</comment>
<protein>
    <submittedName>
        <fullName evidence="2">ABC transporter permease</fullName>
    </submittedName>
</protein>
<feature type="transmembrane region" description="Helical" evidence="1">
    <location>
        <begin position="299"/>
        <end position="323"/>
    </location>
</feature>
<dbReference type="PANTHER" id="PTHR37305">
    <property type="entry name" value="INTEGRAL MEMBRANE PROTEIN-RELATED"/>
    <property type="match status" value="1"/>
</dbReference>
<evidence type="ECO:0000256" key="1">
    <source>
        <dbReference type="SAM" id="Phobius"/>
    </source>
</evidence>
<dbReference type="OrthoDB" id="8613028at2"/>
<feature type="transmembrane region" description="Helical" evidence="1">
    <location>
        <begin position="116"/>
        <end position="135"/>
    </location>
</feature>
<organism evidence="2 3">
    <name type="scientific">Bacillus gaemokensis</name>
    <dbReference type="NCBI Taxonomy" id="574375"/>
    <lineage>
        <taxon>Bacteria</taxon>
        <taxon>Bacillati</taxon>
        <taxon>Bacillota</taxon>
        <taxon>Bacilli</taxon>
        <taxon>Bacillales</taxon>
        <taxon>Bacillaceae</taxon>
        <taxon>Bacillus</taxon>
        <taxon>Bacillus cereus group</taxon>
    </lineage>
</organism>
<dbReference type="GO" id="GO:0005886">
    <property type="term" value="C:plasma membrane"/>
    <property type="evidence" value="ECO:0007669"/>
    <property type="project" value="UniProtKB-SubCell"/>
</dbReference>